<feature type="region of interest" description="Disordered" evidence="14">
    <location>
        <begin position="318"/>
        <end position="378"/>
    </location>
</feature>
<evidence type="ECO:0000256" key="11">
    <source>
        <dbReference type="ARBA" id="ARBA00037877"/>
    </source>
</evidence>
<evidence type="ECO:0000256" key="13">
    <source>
        <dbReference type="ARBA" id="ARBA00039806"/>
    </source>
</evidence>
<evidence type="ECO:0000256" key="14">
    <source>
        <dbReference type="SAM" id="MobiDB-lite"/>
    </source>
</evidence>
<reference evidence="16" key="1">
    <citation type="journal article" date="2004" name="Nature">
        <title>Genome duplication in the teleost fish Tetraodon nigroviridis reveals the early vertebrate proto-karyotype.</title>
        <authorList>
            <person name="Jaillon O."/>
            <person name="Aury J.-M."/>
            <person name="Brunet F."/>
            <person name="Petit J.-L."/>
            <person name="Stange-Thomann N."/>
            <person name="Mauceli E."/>
            <person name="Bouneau L."/>
            <person name="Fischer C."/>
            <person name="Ozouf-Costaz C."/>
            <person name="Bernot A."/>
            <person name="Nicaud S."/>
            <person name="Jaffe D."/>
            <person name="Fisher S."/>
            <person name="Lutfalla G."/>
            <person name="Dossat C."/>
            <person name="Segurens B."/>
            <person name="Dasilva C."/>
            <person name="Salanoubat M."/>
            <person name="Levy M."/>
            <person name="Boudet N."/>
            <person name="Castellano S."/>
            <person name="Anthouard V."/>
            <person name="Jubin C."/>
            <person name="Castelli V."/>
            <person name="Katinka M."/>
            <person name="Vacherie B."/>
            <person name="Biemont C."/>
            <person name="Skalli Z."/>
            <person name="Cattolico L."/>
            <person name="Poulain J."/>
            <person name="De Berardinis V."/>
            <person name="Cruaud C."/>
            <person name="Duprat S."/>
            <person name="Brottier P."/>
            <person name="Coutanceau J.-P."/>
            <person name="Gouzy J."/>
            <person name="Parra G."/>
            <person name="Lardier G."/>
            <person name="Chapple C."/>
            <person name="McKernan K.J."/>
            <person name="McEwan P."/>
            <person name="Bosak S."/>
            <person name="Kellis M."/>
            <person name="Volff J.-N."/>
            <person name="Guigo R."/>
            <person name="Zody M.C."/>
            <person name="Mesirov J."/>
            <person name="Lindblad-Toh K."/>
            <person name="Birren B."/>
            <person name="Nusbaum C."/>
            <person name="Kahn D."/>
            <person name="Robinson-Rechavi M."/>
            <person name="Laudet V."/>
            <person name="Schachter V."/>
            <person name="Quetier F."/>
            <person name="Saurin W."/>
            <person name="Scarpelli C."/>
            <person name="Wincker P."/>
            <person name="Lander E.S."/>
            <person name="Weissenbach J."/>
            <person name="Roest Crollius H."/>
        </authorList>
    </citation>
    <scope>NUCLEOTIDE SEQUENCE [LARGE SCALE GENOMIC DNA]</scope>
</reference>
<evidence type="ECO:0000256" key="9">
    <source>
        <dbReference type="ARBA" id="ARBA00023004"/>
    </source>
</evidence>
<dbReference type="SUPFAM" id="SSF55856">
    <property type="entry name" value="Cytochrome b5-like heme/steroid binding domain"/>
    <property type="match status" value="1"/>
</dbReference>
<evidence type="ECO:0000256" key="2">
    <source>
        <dbReference type="ARBA" id="ARBA00022448"/>
    </source>
</evidence>
<evidence type="ECO:0000256" key="7">
    <source>
        <dbReference type="ARBA" id="ARBA00022848"/>
    </source>
</evidence>
<dbReference type="PANTHER" id="PTHR19359">
    <property type="entry name" value="CYTOCHROME B5"/>
    <property type="match status" value="1"/>
</dbReference>
<feature type="region of interest" description="Disordered" evidence="14">
    <location>
        <begin position="231"/>
        <end position="289"/>
    </location>
</feature>
<dbReference type="InterPro" id="IPR001199">
    <property type="entry name" value="Cyt_B5-like_heme/steroid-bd"/>
</dbReference>
<feature type="domain" description="Cytochrome b5 heme-binding" evidence="15">
    <location>
        <begin position="7"/>
        <end position="48"/>
    </location>
</feature>
<keyword evidence="4" id="KW-0812">Transmembrane</keyword>
<proteinExistence type="inferred from homology"/>
<dbReference type="PRINTS" id="PR00363">
    <property type="entry name" value="CYTOCHROMEB5"/>
</dbReference>
<keyword evidence="10" id="KW-0472">Membrane</keyword>
<keyword evidence="9" id="KW-0408">Iron</keyword>
<keyword evidence="2" id="KW-0813">Transport</keyword>
<dbReference type="Pfam" id="PF00173">
    <property type="entry name" value="Cyt-b5"/>
    <property type="match status" value="1"/>
</dbReference>
<keyword evidence="7" id="KW-0492">Microsome</keyword>
<evidence type="ECO:0000256" key="6">
    <source>
        <dbReference type="ARBA" id="ARBA00022824"/>
    </source>
</evidence>
<dbReference type="KEGG" id="tng:GSTEN00010629G001"/>
<dbReference type="EMBL" id="CAAE01012296">
    <property type="protein sequence ID" value="CAF94506.1"/>
    <property type="molecule type" value="Genomic_DNA"/>
</dbReference>
<accession>Q4SXX6</accession>
<evidence type="ECO:0000256" key="8">
    <source>
        <dbReference type="ARBA" id="ARBA00022982"/>
    </source>
</evidence>
<dbReference type="GO" id="GO:0005789">
    <property type="term" value="C:endoplasmic reticulum membrane"/>
    <property type="evidence" value="ECO:0007669"/>
    <property type="project" value="UniProtKB-SubCell"/>
</dbReference>
<dbReference type="AlphaFoldDB" id="Q4SXX6"/>
<protein>
    <recommendedName>
        <fullName evidence="13">Cytochrome b5</fullName>
    </recommendedName>
</protein>
<keyword evidence="8" id="KW-0249">Electron transport</keyword>
<evidence type="ECO:0000256" key="10">
    <source>
        <dbReference type="ARBA" id="ARBA00023136"/>
    </source>
</evidence>
<dbReference type="PROSITE" id="PS50255">
    <property type="entry name" value="CYTOCHROME_B5_2"/>
    <property type="match status" value="1"/>
</dbReference>
<dbReference type="OrthoDB" id="1881at2759"/>
<evidence type="ECO:0000259" key="15">
    <source>
        <dbReference type="PROSITE" id="PS50255"/>
    </source>
</evidence>
<comment type="similarity">
    <text evidence="12">Belongs to the cytochrome b5 family.</text>
</comment>
<evidence type="ECO:0000256" key="12">
    <source>
        <dbReference type="ARBA" id="ARBA00038168"/>
    </source>
</evidence>
<name>Q4SXX6_TETNG</name>
<dbReference type="InterPro" id="IPR050668">
    <property type="entry name" value="Cytochrome_b5"/>
</dbReference>
<dbReference type="InterPro" id="IPR036400">
    <property type="entry name" value="Cyt_B5-like_heme/steroid_sf"/>
</dbReference>
<sequence length="378" mass="41474">MQASGVHPGGEEVLREQAGGDGTESFEDVGHSTDAREMAAEMMIGELHPEDRHKIARPKETWATPVNEETSSWTNWLIPAKPVGSDEEFVFGLFSWFRARKQVKAAGRGRVRRVPATAAGARSQARDRRRARSLPAYPGALLDGVPGGDSRKRVKFADSLGLNLASVKHFSSLEEPQIPSKVLSRHRSFPPQQQDLFSDLCNSFRSSLDPDRLVSCFPEPPEPERRVQAAARLPGEDRHHPVRRAGTDPGPERLQGQGGRGEVHLQRLAVPRGRAGPARGRGGARGGGGELRLHRVHAALHGPQLGRALRRVPEERRRRVLGQQRGSELHAPVPVHGREQRRLQLSPGGSRRGGAPEPGACGPDRRTRAPRHVYAPQN</sequence>
<dbReference type="GO" id="GO:0020037">
    <property type="term" value="F:heme binding"/>
    <property type="evidence" value="ECO:0007669"/>
    <property type="project" value="TreeGrafter"/>
</dbReference>
<evidence type="ECO:0000256" key="4">
    <source>
        <dbReference type="ARBA" id="ARBA00022692"/>
    </source>
</evidence>
<evidence type="ECO:0000313" key="16">
    <source>
        <dbReference type="EMBL" id="CAF94506.1"/>
    </source>
</evidence>
<keyword evidence="3" id="KW-0349">Heme</keyword>
<keyword evidence="6" id="KW-0256">Endoplasmic reticulum</keyword>
<organism evidence="16">
    <name type="scientific">Tetraodon nigroviridis</name>
    <name type="common">Spotted green pufferfish</name>
    <name type="synonym">Chelonodon nigroviridis</name>
    <dbReference type="NCBI Taxonomy" id="99883"/>
    <lineage>
        <taxon>Eukaryota</taxon>
        <taxon>Metazoa</taxon>
        <taxon>Chordata</taxon>
        <taxon>Craniata</taxon>
        <taxon>Vertebrata</taxon>
        <taxon>Euteleostomi</taxon>
        <taxon>Actinopterygii</taxon>
        <taxon>Neopterygii</taxon>
        <taxon>Teleostei</taxon>
        <taxon>Neoteleostei</taxon>
        <taxon>Acanthomorphata</taxon>
        <taxon>Eupercaria</taxon>
        <taxon>Tetraodontiformes</taxon>
        <taxon>Tetradontoidea</taxon>
        <taxon>Tetraodontidae</taxon>
        <taxon>Tetraodon</taxon>
    </lineage>
</organism>
<comment type="caution">
    <text evidence="16">The sequence shown here is derived from an EMBL/GenBank/DDBJ whole genome shotgun (WGS) entry which is preliminary data.</text>
</comment>
<dbReference type="Gene3D" id="3.10.120.10">
    <property type="entry name" value="Cytochrome b5-like heme/steroid binding domain"/>
    <property type="match status" value="1"/>
</dbReference>
<comment type="subcellular location">
    <subcellularLocation>
        <location evidence="1">Endoplasmic reticulum membrane</location>
        <topology evidence="1">Single-pass membrane protein</topology>
        <orientation evidence="1">Cytoplasmic side</orientation>
    </subcellularLocation>
    <subcellularLocation>
        <location evidence="11">Microsome membrane</location>
        <topology evidence="11">Single-pass membrane protein</topology>
        <orientation evidence="11">Cytoplasmic side</orientation>
    </subcellularLocation>
</comment>
<evidence type="ECO:0000256" key="5">
    <source>
        <dbReference type="ARBA" id="ARBA00022723"/>
    </source>
</evidence>
<dbReference type="GO" id="GO:0046872">
    <property type="term" value="F:metal ion binding"/>
    <property type="evidence" value="ECO:0007669"/>
    <property type="project" value="UniProtKB-KW"/>
</dbReference>
<evidence type="ECO:0000256" key="3">
    <source>
        <dbReference type="ARBA" id="ARBA00022617"/>
    </source>
</evidence>
<gene>
    <name evidence="16" type="ORF">GSTENG00010629001</name>
</gene>
<feature type="compositionally biased region" description="Gly residues" evidence="14">
    <location>
        <begin position="279"/>
        <end position="289"/>
    </location>
</feature>
<keyword evidence="5" id="KW-0479">Metal-binding</keyword>
<feature type="region of interest" description="Disordered" evidence="14">
    <location>
        <begin position="1"/>
        <end position="27"/>
    </location>
</feature>
<reference evidence="16" key="2">
    <citation type="submission" date="2004-02" db="EMBL/GenBank/DDBJ databases">
        <authorList>
            <consortium name="Genoscope"/>
            <consortium name="Whitehead Institute Centre for Genome Research"/>
        </authorList>
    </citation>
    <scope>NUCLEOTIDE SEQUENCE</scope>
</reference>
<evidence type="ECO:0000256" key="1">
    <source>
        <dbReference type="ARBA" id="ARBA00004131"/>
    </source>
</evidence>
<dbReference type="PANTHER" id="PTHR19359:SF150">
    <property type="entry name" value="CYTOCHROME B5"/>
    <property type="match status" value="1"/>
</dbReference>